<evidence type="ECO:0000256" key="1">
    <source>
        <dbReference type="ARBA" id="ARBA00004141"/>
    </source>
</evidence>
<feature type="transmembrane region" description="Helical" evidence="4">
    <location>
        <begin position="165"/>
        <end position="185"/>
    </location>
</feature>
<feature type="transmembrane region" description="Helical" evidence="4">
    <location>
        <begin position="254"/>
        <end position="275"/>
    </location>
</feature>
<dbReference type="eggNOG" id="KOG2504">
    <property type="taxonomic scope" value="Eukaryota"/>
</dbReference>
<dbReference type="Gene3D" id="1.20.1250.20">
    <property type="entry name" value="MFS general substrate transporter like domains"/>
    <property type="match status" value="2"/>
</dbReference>
<dbReference type="PANTHER" id="PTHR11360:SF252">
    <property type="entry name" value="MAJOR FACILITATOR SUPERFAMILY (MFS) PROFILE DOMAIN-CONTAINING PROTEIN-RELATED"/>
    <property type="match status" value="1"/>
</dbReference>
<keyword evidence="4" id="KW-1133">Transmembrane helix</keyword>
<keyword evidence="4" id="KW-0812">Transmembrane</keyword>
<reference evidence="6 7" key="1">
    <citation type="journal article" date="2012" name="PLoS Pathog.">
        <title>Diverse lifestyles and strategies of plant pathogenesis encoded in the genomes of eighteen Dothideomycetes fungi.</title>
        <authorList>
            <person name="Ohm R.A."/>
            <person name="Feau N."/>
            <person name="Henrissat B."/>
            <person name="Schoch C.L."/>
            <person name="Horwitz B.A."/>
            <person name="Barry K.W."/>
            <person name="Condon B.J."/>
            <person name="Copeland A.C."/>
            <person name="Dhillon B."/>
            <person name="Glaser F."/>
            <person name="Hesse C.N."/>
            <person name="Kosti I."/>
            <person name="LaButti K."/>
            <person name="Lindquist E.A."/>
            <person name="Lucas S."/>
            <person name="Salamov A.A."/>
            <person name="Bradshaw R.E."/>
            <person name="Ciuffetti L."/>
            <person name="Hamelin R.C."/>
            <person name="Kema G.H.J."/>
            <person name="Lawrence C."/>
            <person name="Scott J.A."/>
            <person name="Spatafora J.W."/>
            <person name="Turgeon B.G."/>
            <person name="de Wit P.J.G.M."/>
            <person name="Zhong S."/>
            <person name="Goodwin S.B."/>
            <person name="Grigoriev I.V."/>
        </authorList>
    </citation>
    <scope>NUCLEOTIDE SEQUENCE [LARGE SCALE GENOMIC DNA]</scope>
    <source>
        <strain evidence="7">28A</strain>
    </source>
</reference>
<evidence type="ECO:0000313" key="6">
    <source>
        <dbReference type="EMBL" id="EOA81313.1"/>
    </source>
</evidence>
<dbReference type="PROSITE" id="PS50850">
    <property type="entry name" value="MFS"/>
    <property type="match status" value="1"/>
</dbReference>
<protein>
    <recommendedName>
        <fullName evidence="5">Major facilitator superfamily (MFS) profile domain-containing protein</fullName>
    </recommendedName>
</protein>
<dbReference type="AlphaFoldDB" id="R0JIY9"/>
<reference evidence="6 7" key="2">
    <citation type="journal article" date="2013" name="PLoS Genet.">
        <title>Comparative genome structure, secondary metabolite, and effector coding capacity across Cochliobolus pathogens.</title>
        <authorList>
            <person name="Condon B.J."/>
            <person name="Leng Y."/>
            <person name="Wu D."/>
            <person name="Bushley K.E."/>
            <person name="Ohm R.A."/>
            <person name="Otillar R."/>
            <person name="Martin J."/>
            <person name="Schackwitz W."/>
            <person name="Grimwood J."/>
            <person name="MohdZainudin N."/>
            <person name="Xue C."/>
            <person name="Wang R."/>
            <person name="Manning V.A."/>
            <person name="Dhillon B."/>
            <person name="Tu Z.J."/>
            <person name="Steffenson B.J."/>
            <person name="Salamov A."/>
            <person name="Sun H."/>
            <person name="Lowry S."/>
            <person name="LaButti K."/>
            <person name="Han J."/>
            <person name="Copeland A."/>
            <person name="Lindquist E."/>
            <person name="Barry K."/>
            <person name="Schmutz J."/>
            <person name="Baker S.E."/>
            <person name="Ciuffetti L.M."/>
            <person name="Grigoriev I.V."/>
            <person name="Zhong S."/>
            <person name="Turgeon B.G."/>
        </authorList>
    </citation>
    <scope>NUCLEOTIDE SEQUENCE [LARGE SCALE GENOMIC DNA]</scope>
    <source>
        <strain evidence="7">28A</strain>
    </source>
</reference>
<feature type="transmembrane region" description="Helical" evidence="4">
    <location>
        <begin position="136"/>
        <end position="158"/>
    </location>
</feature>
<feature type="region of interest" description="Disordered" evidence="3">
    <location>
        <begin position="1"/>
        <end position="76"/>
    </location>
</feature>
<feature type="transmembrane region" description="Helical" evidence="4">
    <location>
        <begin position="428"/>
        <end position="449"/>
    </location>
</feature>
<dbReference type="Proteomes" id="UP000016935">
    <property type="component" value="Unassembled WGS sequence"/>
</dbReference>
<evidence type="ECO:0000256" key="3">
    <source>
        <dbReference type="SAM" id="MobiDB-lite"/>
    </source>
</evidence>
<feature type="transmembrane region" description="Helical" evidence="4">
    <location>
        <begin position="191"/>
        <end position="216"/>
    </location>
</feature>
<sequence>MQAQYIVDEEKVTHHVDDKALAQEKYSRSSSPSQNGEEAISHEQHDDDEENNDNDNNNNVRRWITPGGQAKESQYDAQSTLASVSGGRTDGGLHAWLKVCGGFLIYINIWGFTLSYGAFQTYYRSTLLASSSASSISWIGTTQAWLLIFVGVLSGPLFDLGYFRAMLLAGNFLVVLGIMMLSLSTRYWHVFLSQGVCMGLGAGLLYIPSLALVSIWFDRRRNIAMGIVMSGIAVGGVAYILMFNHLLQTASFPWAIRAMGFVALACALFSIPALLSGSSMIKPPSQRRALFDKTALHDRLFLIFTICTFATYLGYMVPYFYIPTYARERLGTSESAALYMLVIAISGSFFGRLGSGLAAHLFGPIVTWVGCATCSGVLALSWMAIEDIKGFRAFSVLYGFFSAGLVTVPTAAFANITPDHSRLGTRIGMSWGGSSIASLIGAPIAGALLKRTNGATDFNGVQIWSGLCLITGSCCLLLLWFCTVRQQKTGWRV</sequence>
<feature type="domain" description="Major facilitator superfamily (MFS) profile" evidence="5">
    <location>
        <begin position="94"/>
        <end position="490"/>
    </location>
</feature>
<proteinExistence type="inferred from homology"/>
<feature type="transmembrane region" description="Helical" evidence="4">
    <location>
        <begin position="397"/>
        <end position="416"/>
    </location>
</feature>
<dbReference type="EMBL" id="KB908866">
    <property type="protein sequence ID" value="EOA81313.1"/>
    <property type="molecule type" value="Genomic_DNA"/>
</dbReference>
<dbReference type="OrthoDB" id="6509908at2759"/>
<name>R0JIY9_EXST2</name>
<feature type="transmembrane region" description="Helical" evidence="4">
    <location>
        <begin position="461"/>
        <end position="482"/>
    </location>
</feature>
<feature type="transmembrane region" description="Helical" evidence="4">
    <location>
        <begin position="223"/>
        <end position="242"/>
    </location>
</feature>
<feature type="compositionally biased region" description="Basic and acidic residues" evidence="3">
    <location>
        <begin position="8"/>
        <end position="27"/>
    </location>
</feature>
<dbReference type="InterPro" id="IPR036259">
    <property type="entry name" value="MFS_trans_sf"/>
</dbReference>
<feature type="transmembrane region" description="Helical" evidence="4">
    <location>
        <begin position="95"/>
        <end position="116"/>
    </location>
</feature>
<organism evidence="6 7">
    <name type="scientific">Exserohilum turcicum (strain 28A)</name>
    <name type="common">Northern leaf blight fungus</name>
    <name type="synonym">Setosphaeria turcica</name>
    <dbReference type="NCBI Taxonomy" id="671987"/>
    <lineage>
        <taxon>Eukaryota</taxon>
        <taxon>Fungi</taxon>
        <taxon>Dikarya</taxon>
        <taxon>Ascomycota</taxon>
        <taxon>Pezizomycotina</taxon>
        <taxon>Dothideomycetes</taxon>
        <taxon>Pleosporomycetidae</taxon>
        <taxon>Pleosporales</taxon>
        <taxon>Pleosporineae</taxon>
        <taxon>Pleosporaceae</taxon>
        <taxon>Exserohilum</taxon>
    </lineage>
</organism>
<accession>R0JIY9</accession>
<feature type="transmembrane region" description="Helical" evidence="4">
    <location>
        <begin position="336"/>
        <end position="353"/>
    </location>
</feature>
<dbReference type="RefSeq" id="XP_008030597.1">
    <property type="nucleotide sequence ID" value="XM_008032406.1"/>
</dbReference>
<evidence type="ECO:0000259" key="5">
    <source>
        <dbReference type="PROSITE" id="PS50850"/>
    </source>
</evidence>
<evidence type="ECO:0000256" key="2">
    <source>
        <dbReference type="ARBA" id="ARBA00006727"/>
    </source>
</evidence>
<dbReference type="GO" id="GO:0022857">
    <property type="term" value="F:transmembrane transporter activity"/>
    <property type="evidence" value="ECO:0007669"/>
    <property type="project" value="InterPro"/>
</dbReference>
<keyword evidence="7" id="KW-1185">Reference proteome</keyword>
<dbReference type="PANTHER" id="PTHR11360">
    <property type="entry name" value="MONOCARBOXYLATE TRANSPORTER"/>
    <property type="match status" value="1"/>
</dbReference>
<keyword evidence="4" id="KW-0472">Membrane</keyword>
<dbReference type="InterPro" id="IPR020846">
    <property type="entry name" value="MFS_dom"/>
</dbReference>
<dbReference type="HOGENOM" id="CLU_001265_1_1_1"/>
<dbReference type="InterPro" id="IPR050327">
    <property type="entry name" value="Proton-linked_MCT"/>
</dbReference>
<feature type="transmembrane region" description="Helical" evidence="4">
    <location>
        <begin position="296"/>
        <end position="316"/>
    </location>
</feature>
<dbReference type="GO" id="GO:0016020">
    <property type="term" value="C:membrane"/>
    <property type="evidence" value="ECO:0007669"/>
    <property type="project" value="UniProtKB-SubCell"/>
</dbReference>
<dbReference type="GeneID" id="19402698"/>
<evidence type="ECO:0000313" key="7">
    <source>
        <dbReference type="Proteomes" id="UP000016935"/>
    </source>
</evidence>
<comment type="similarity">
    <text evidence="2">Belongs to the major facilitator superfamily. Monocarboxylate porter (TC 2.A.1.13) family.</text>
</comment>
<comment type="subcellular location">
    <subcellularLocation>
        <location evidence="1">Membrane</location>
        <topology evidence="1">Multi-pass membrane protein</topology>
    </subcellularLocation>
</comment>
<gene>
    <name evidence="6" type="ORF">SETTUDRAFT_23700</name>
</gene>
<dbReference type="SUPFAM" id="SSF103473">
    <property type="entry name" value="MFS general substrate transporter"/>
    <property type="match status" value="1"/>
</dbReference>
<evidence type="ECO:0000256" key="4">
    <source>
        <dbReference type="SAM" id="Phobius"/>
    </source>
</evidence>
<dbReference type="Pfam" id="PF07690">
    <property type="entry name" value="MFS_1"/>
    <property type="match status" value="1"/>
</dbReference>
<feature type="transmembrane region" description="Helical" evidence="4">
    <location>
        <begin position="365"/>
        <end position="385"/>
    </location>
</feature>
<dbReference type="InterPro" id="IPR011701">
    <property type="entry name" value="MFS"/>
</dbReference>